<dbReference type="GO" id="GO:0016757">
    <property type="term" value="F:glycosyltransferase activity"/>
    <property type="evidence" value="ECO:0007669"/>
    <property type="project" value="UniProtKB-KW"/>
</dbReference>
<dbReference type="EMBL" id="JBHMQU010000068">
    <property type="protein sequence ID" value="MFC0813015.1"/>
    <property type="molecule type" value="Genomic_DNA"/>
</dbReference>
<reference evidence="2 3" key="1">
    <citation type="submission" date="2024-09" db="EMBL/GenBank/DDBJ databases">
        <authorList>
            <person name="Sun Q."/>
            <person name="Mori K."/>
        </authorList>
    </citation>
    <scope>NUCLEOTIDE SEQUENCE [LARGE SCALE GENOMIC DNA]</scope>
    <source>
        <strain evidence="2 3">KCTC 42086</strain>
    </source>
</reference>
<dbReference type="PANTHER" id="PTHR43179">
    <property type="entry name" value="RHAMNOSYLTRANSFERASE WBBL"/>
    <property type="match status" value="1"/>
</dbReference>
<dbReference type="PANTHER" id="PTHR43179:SF7">
    <property type="entry name" value="RHAMNOSYLTRANSFERASE WBBL"/>
    <property type="match status" value="1"/>
</dbReference>
<comment type="caution">
    <text evidence="2">The sequence shown here is derived from an EMBL/GenBank/DDBJ whole genome shotgun (WGS) entry which is preliminary data.</text>
</comment>
<dbReference type="InterPro" id="IPR001173">
    <property type="entry name" value="Glyco_trans_2-like"/>
</dbReference>
<dbReference type="Pfam" id="PF00535">
    <property type="entry name" value="Glycos_transf_2"/>
    <property type="match status" value="1"/>
</dbReference>
<keyword evidence="2" id="KW-0808">Transferase</keyword>
<feature type="domain" description="Glycosyltransferase 2-like" evidence="1">
    <location>
        <begin position="331"/>
        <end position="515"/>
    </location>
</feature>
<name>A0ABV6T6Y7_9RHOB</name>
<keyword evidence="3" id="KW-1185">Reference proteome</keyword>
<dbReference type="Proteomes" id="UP001589920">
    <property type="component" value="Unassembled WGS sequence"/>
</dbReference>
<sequence length="605" mass="67100">MAPVQRAREVLLDAAGREFPFYIDAVRRMDGRLVVFGWCTADNLDVEIAQAGTIWPAAVQRHGRSDVAEALGLPPTKPFGFAVISDAPVNGDPIELGLCIANGPRQLTGPLQEAPELTEFQELIIRHMEGGRKKGALGLVPLGSPLWRKLLGDFDYSQAAPDKHLAHIEGVILSPEGGGIVFGWALHAPDAIIWFEDGLGNIHPMSAAFRRERRDIRDGFPDNPWSDQDSAFVAYLPELDENSTVAIRVVTEDGISTLSEHIGGERLPSDPRQAADKLFSIETEDRLFHRRAGIVDWPVLAPLIRRRMEEASGLQSRRKDFGKPPKAPEVSVIVPLYRRFDFMEHQLLEFGRDPEFRRFCEVIYVIDDPLIEADVLAGAEYLHRLLDLPFTVISGRRNRGFSGANNLGAEYARGRLLLFLNSDVIPQGPGWLGPMRATLDTDQTIGVVGPRLLFANGGLQHAGMSFEKLNTLGIWINRHPNAGLGPEFDPAQAPAEVPAVTGACMLITRKVFDEIGGWDTGYLIGDFEDSDLCLTLRKRGYRVIYHPDVQLTHLERQSFSAIGHDHFKLRVTITNAVRHQERWEDMLAASAAAPVPSHSRKEMTA</sequence>
<dbReference type="RefSeq" id="WP_394320932.1">
    <property type="nucleotide sequence ID" value="NZ_JBHMQU010000068.1"/>
</dbReference>
<dbReference type="Gene3D" id="3.90.550.10">
    <property type="entry name" value="Spore Coat Polysaccharide Biosynthesis Protein SpsA, Chain A"/>
    <property type="match status" value="1"/>
</dbReference>
<evidence type="ECO:0000313" key="2">
    <source>
        <dbReference type="EMBL" id="MFC0813015.1"/>
    </source>
</evidence>
<evidence type="ECO:0000259" key="1">
    <source>
        <dbReference type="Pfam" id="PF00535"/>
    </source>
</evidence>
<evidence type="ECO:0000313" key="3">
    <source>
        <dbReference type="Proteomes" id="UP001589920"/>
    </source>
</evidence>
<accession>A0ABV6T6Y7</accession>
<protein>
    <submittedName>
        <fullName evidence="2">Glycosyltransferase family 2 protein</fullName>
        <ecNumber evidence="2">2.4.-.-</ecNumber>
    </submittedName>
</protein>
<proteinExistence type="predicted"/>
<dbReference type="InterPro" id="IPR029044">
    <property type="entry name" value="Nucleotide-diphossugar_trans"/>
</dbReference>
<keyword evidence="2" id="KW-0328">Glycosyltransferase</keyword>
<dbReference type="EC" id="2.4.-.-" evidence="2"/>
<organism evidence="2 3">
    <name type="scientific">Paracoccus panacisoli</name>
    <dbReference type="NCBI Taxonomy" id="1510163"/>
    <lineage>
        <taxon>Bacteria</taxon>
        <taxon>Pseudomonadati</taxon>
        <taxon>Pseudomonadota</taxon>
        <taxon>Alphaproteobacteria</taxon>
        <taxon>Rhodobacterales</taxon>
        <taxon>Paracoccaceae</taxon>
        <taxon>Paracoccus</taxon>
    </lineage>
</organism>
<gene>
    <name evidence="2" type="ORF">ACFHYO_12965</name>
</gene>
<dbReference type="SUPFAM" id="SSF53448">
    <property type="entry name" value="Nucleotide-diphospho-sugar transferases"/>
    <property type="match status" value="1"/>
</dbReference>